<dbReference type="EMBL" id="JBEPMU010000001">
    <property type="protein sequence ID" value="MET3650990.1"/>
    <property type="molecule type" value="Genomic_DNA"/>
</dbReference>
<comment type="caution">
    <text evidence="1">The sequence shown here is derived from an EMBL/GenBank/DDBJ whole genome shotgun (WGS) entry which is preliminary data.</text>
</comment>
<name>A0ABV2JQ76_9GAMM</name>
<evidence type="ECO:0000313" key="1">
    <source>
        <dbReference type="EMBL" id="MET3650990.1"/>
    </source>
</evidence>
<keyword evidence="2" id="KW-1185">Reference proteome</keyword>
<accession>A0ABV2JQ76</accession>
<dbReference type="RefSeq" id="WP_354012456.1">
    <property type="nucleotide sequence ID" value="NZ_JBEPMU010000001.1"/>
</dbReference>
<protein>
    <submittedName>
        <fullName evidence="1">Uncharacterized protein</fullName>
    </submittedName>
</protein>
<dbReference type="Proteomes" id="UP001549184">
    <property type="component" value="Unassembled WGS sequence"/>
</dbReference>
<reference evidence="1 2" key="1">
    <citation type="submission" date="2024-06" db="EMBL/GenBank/DDBJ databases">
        <title>Sorghum-associated microbial communities from plants grown in Nebraska, USA.</title>
        <authorList>
            <person name="Schachtman D."/>
        </authorList>
    </citation>
    <scope>NUCLEOTIDE SEQUENCE [LARGE SCALE GENOMIC DNA]</scope>
    <source>
        <strain evidence="1 2">1073</strain>
    </source>
</reference>
<proteinExistence type="predicted"/>
<evidence type="ECO:0000313" key="2">
    <source>
        <dbReference type="Proteomes" id="UP001549184"/>
    </source>
</evidence>
<sequence>MDSFEATLDADRLPAISLVTRRLQRLIDQGFLEAAPGALAWELVTHAWALRPALFDGREGPRPHPLAVAAIALAEAVRLESFRGDAPLQAIYVLALSTLLDGIAREGELLRLQEVDRHLLDAARAVRLGHLHGDRLDPLRKPS</sequence>
<organism evidence="1 2">
    <name type="scientific">Dyella japonica</name>
    <dbReference type="NCBI Taxonomy" id="231455"/>
    <lineage>
        <taxon>Bacteria</taxon>
        <taxon>Pseudomonadati</taxon>
        <taxon>Pseudomonadota</taxon>
        <taxon>Gammaproteobacteria</taxon>
        <taxon>Lysobacterales</taxon>
        <taxon>Rhodanobacteraceae</taxon>
        <taxon>Dyella</taxon>
    </lineage>
</organism>
<gene>
    <name evidence="1" type="ORF">ABIC75_000692</name>
</gene>